<comment type="caution">
    <text evidence="2">The sequence shown here is derived from an EMBL/GenBank/DDBJ whole genome shotgun (WGS) entry which is preliminary data.</text>
</comment>
<reference evidence="3" key="1">
    <citation type="journal article" date="2019" name="Int. J. Syst. Evol. Microbiol.">
        <title>The Global Catalogue of Microorganisms (GCM) 10K type strain sequencing project: providing services to taxonomists for standard genome sequencing and annotation.</title>
        <authorList>
            <consortium name="The Broad Institute Genomics Platform"/>
            <consortium name="The Broad Institute Genome Sequencing Center for Infectious Disease"/>
            <person name="Wu L."/>
            <person name="Ma J."/>
        </authorList>
    </citation>
    <scope>NUCLEOTIDE SEQUENCE [LARGE SCALE GENOMIC DNA]</scope>
    <source>
        <strain evidence="3">JCM 4602</strain>
    </source>
</reference>
<keyword evidence="3" id="KW-1185">Reference proteome</keyword>
<dbReference type="InterPro" id="IPR047763">
    <property type="entry name" value="PG_bind_dom_phiBT1-type"/>
</dbReference>
<evidence type="ECO:0000256" key="1">
    <source>
        <dbReference type="SAM" id="MobiDB-lite"/>
    </source>
</evidence>
<name>A0ABQ3CC14_9ACTN</name>
<feature type="region of interest" description="Disordered" evidence="1">
    <location>
        <begin position="1"/>
        <end position="53"/>
    </location>
</feature>
<sequence>MSRLTKSDDTADPANTPEAKPAPDAATPPPVAETSAPQDLYEPYPGTHFFHGGRHSPIVQAMARRLVQEGHWTTTQPAGPDWTNGHKRAFAAFQHTLRPKEGGDVSGIPDQVAWDRLQVPRVTPAPTREN</sequence>
<evidence type="ECO:0000313" key="3">
    <source>
        <dbReference type="Proteomes" id="UP000624183"/>
    </source>
</evidence>
<accession>A0ABQ3CC14</accession>
<dbReference type="EMBL" id="BMUW01000026">
    <property type="protein sequence ID" value="GGZ82188.1"/>
    <property type="molecule type" value="Genomic_DNA"/>
</dbReference>
<evidence type="ECO:0000313" key="2">
    <source>
        <dbReference type="EMBL" id="GGZ82188.1"/>
    </source>
</evidence>
<dbReference type="NCBIfam" id="NF038080">
    <property type="entry name" value="PG_bind_siph"/>
    <property type="match status" value="1"/>
</dbReference>
<proteinExistence type="predicted"/>
<dbReference type="Proteomes" id="UP000624183">
    <property type="component" value="Unassembled WGS sequence"/>
</dbReference>
<organism evidence="2 3">
    <name type="scientific">Streptomyces rubiginosohelvolus</name>
    <dbReference type="NCBI Taxonomy" id="67362"/>
    <lineage>
        <taxon>Bacteria</taxon>
        <taxon>Bacillati</taxon>
        <taxon>Actinomycetota</taxon>
        <taxon>Actinomycetes</taxon>
        <taxon>Kitasatosporales</taxon>
        <taxon>Streptomycetaceae</taxon>
        <taxon>Streptomyces</taxon>
    </lineage>
</organism>
<gene>
    <name evidence="2" type="ORF">GCM10010328_65870</name>
</gene>
<protein>
    <submittedName>
        <fullName evidence="2">Uncharacterized protein</fullName>
    </submittedName>
</protein>